<evidence type="ECO:0000313" key="3">
    <source>
        <dbReference type="Proteomes" id="UP001163115"/>
    </source>
</evidence>
<dbReference type="Pfam" id="PF03063">
    <property type="entry name" value="Prismane"/>
    <property type="match status" value="1"/>
</dbReference>
<reference evidence="2" key="1">
    <citation type="submission" date="2022-11" db="EMBL/GenBank/DDBJ databases">
        <title>Lacrimispora xylanolytica sy1, complete genome.</title>
        <authorList>
            <person name="Choi S."/>
        </authorList>
    </citation>
    <scope>NUCLEOTIDE SEQUENCE</scope>
    <source>
        <strain evidence="2">Sy1</strain>
    </source>
</reference>
<dbReference type="InterPro" id="IPR016100">
    <property type="entry name" value="Prismane_a-bundle"/>
</dbReference>
<dbReference type="InterPro" id="IPR011254">
    <property type="entry name" value="Prismane-like_sf"/>
</dbReference>
<evidence type="ECO:0000256" key="1">
    <source>
        <dbReference type="SAM" id="MobiDB-lite"/>
    </source>
</evidence>
<dbReference type="InterPro" id="IPR004137">
    <property type="entry name" value="HCP/CODH"/>
</dbReference>
<sequence length="196" mass="21721">MDSRMSWVQSGKEGDKERGKEEMRASGISTDSMKLRDELTGALIGLAKSCGMHQKLPMTTVILIEGLFATVNNTSDDGLKDMIRRVREEKRKVAPNCSTCLSVCGNTSDVDMKEMWNEDPDVRSLQSTILLGVKGLAANASLALALGYEDEKVNHFFYKALCMISYDLTMEQLLPVALELGEVNFICMELLNNTNN</sequence>
<feature type="region of interest" description="Disordered" evidence="1">
    <location>
        <begin position="1"/>
        <end position="27"/>
    </location>
</feature>
<evidence type="ECO:0008006" key="4">
    <source>
        <dbReference type="Google" id="ProtNLM"/>
    </source>
</evidence>
<name>A0ABY7AGM5_9FIRM</name>
<keyword evidence="3" id="KW-1185">Reference proteome</keyword>
<dbReference type="Gene3D" id="1.20.1270.20">
    <property type="match status" value="1"/>
</dbReference>
<organism evidence="2 3">
    <name type="scientific">Lacrimispora xylanolytica</name>
    <dbReference type="NCBI Taxonomy" id="29375"/>
    <lineage>
        <taxon>Bacteria</taxon>
        <taxon>Bacillati</taxon>
        <taxon>Bacillota</taxon>
        <taxon>Clostridia</taxon>
        <taxon>Lachnospirales</taxon>
        <taxon>Lachnospiraceae</taxon>
        <taxon>Lacrimispora</taxon>
    </lineage>
</organism>
<protein>
    <recommendedName>
        <fullName evidence="4">Hydroxylamine reductase</fullName>
    </recommendedName>
</protein>
<evidence type="ECO:0000313" key="2">
    <source>
        <dbReference type="EMBL" id="WAJ25480.1"/>
    </source>
</evidence>
<gene>
    <name evidence="2" type="ORF">OW255_08195</name>
</gene>
<dbReference type="SUPFAM" id="SSF56821">
    <property type="entry name" value="Prismane protein-like"/>
    <property type="match status" value="1"/>
</dbReference>
<feature type="compositionally biased region" description="Basic and acidic residues" evidence="1">
    <location>
        <begin position="12"/>
        <end position="24"/>
    </location>
</feature>
<dbReference type="EMBL" id="CP113524">
    <property type="protein sequence ID" value="WAJ25480.1"/>
    <property type="molecule type" value="Genomic_DNA"/>
</dbReference>
<dbReference type="RefSeq" id="WP_024836402.1">
    <property type="nucleotide sequence ID" value="NZ_CP113524.1"/>
</dbReference>
<accession>A0ABY7AGM5</accession>
<proteinExistence type="predicted"/>
<dbReference type="Proteomes" id="UP001163115">
    <property type="component" value="Chromosome"/>
</dbReference>